<keyword evidence="2" id="KW-0472">Membrane</keyword>
<comment type="caution">
    <text evidence="3">The sequence shown here is derived from an EMBL/GenBank/DDBJ whole genome shotgun (WGS) entry which is preliminary data.</text>
</comment>
<feature type="region of interest" description="Disordered" evidence="1">
    <location>
        <begin position="1"/>
        <end position="21"/>
    </location>
</feature>
<sequence length="210" mass="21914">MALAPLPRCGDSSDTEASDEPILSDTGADILVSQSIPAPLRIVFAVVSAALAILMVTELSPGLWPISLVTPFFAVIVGGGLVVLAGLFLTAVTGPGETWHFRPGLVEIDQRLLTARQVFVVEPGPGDCRILRQEISDSAPSWHIVIDRAAAPMTVPGDLLERAATWLISSARKRQGPGLVSPGFGSEQAAEEALALLLAKGVTVSSDTVS</sequence>
<dbReference type="EMBL" id="QJRY01000003">
    <property type="protein sequence ID" value="PYB73970.1"/>
    <property type="molecule type" value="Genomic_DNA"/>
</dbReference>
<evidence type="ECO:0000256" key="1">
    <source>
        <dbReference type="SAM" id="MobiDB-lite"/>
    </source>
</evidence>
<evidence type="ECO:0000313" key="3">
    <source>
        <dbReference type="EMBL" id="PYB73970.1"/>
    </source>
</evidence>
<feature type="transmembrane region" description="Helical" evidence="2">
    <location>
        <begin position="68"/>
        <end position="92"/>
    </location>
</feature>
<organism evidence="3 4">
    <name type="scientific">Rhizobium wuzhouense</name>
    <dbReference type="NCBI Taxonomy" id="1986026"/>
    <lineage>
        <taxon>Bacteria</taxon>
        <taxon>Pseudomonadati</taxon>
        <taxon>Pseudomonadota</taxon>
        <taxon>Alphaproteobacteria</taxon>
        <taxon>Hyphomicrobiales</taxon>
        <taxon>Rhizobiaceae</taxon>
        <taxon>Rhizobium/Agrobacterium group</taxon>
        <taxon>Rhizobium</taxon>
    </lineage>
</organism>
<keyword evidence="2" id="KW-1133">Transmembrane helix</keyword>
<keyword evidence="4" id="KW-1185">Reference proteome</keyword>
<protein>
    <recommendedName>
        <fullName evidence="5">Integral membrane protein</fullName>
    </recommendedName>
</protein>
<accession>A0ABX5NRQ2</accession>
<evidence type="ECO:0000256" key="2">
    <source>
        <dbReference type="SAM" id="Phobius"/>
    </source>
</evidence>
<gene>
    <name evidence="3" type="ORF">DMY87_09620</name>
</gene>
<evidence type="ECO:0000313" key="4">
    <source>
        <dbReference type="Proteomes" id="UP000247536"/>
    </source>
</evidence>
<keyword evidence="2" id="KW-0812">Transmembrane</keyword>
<feature type="transmembrane region" description="Helical" evidence="2">
    <location>
        <begin position="38"/>
        <end position="56"/>
    </location>
</feature>
<evidence type="ECO:0008006" key="5">
    <source>
        <dbReference type="Google" id="ProtNLM"/>
    </source>
</evidence>
<reference evidence="3 4" key="1">
    <citation type="submission" date="2018-06" db="EMBL/GenBank/DDBJ databases">
        <title>Rhizobium wuzhouense sp. nov., isolated from roots of Oryza officinalis.</title>
        <authorList>
            <person name="Yuan T."/>
        </authorList>
    </citation>
    <scope>NUCLEOTIDE SEQUENCE [LARGE SCALE GENOMIC DNA]</scope>
    <source>
        <strain evidence="3 4">W44</strain>
    </source>
</reference>
<proteinExistence type="predicted"/>
<dbReference type="Proteomes" id="UP000247536">
    <property type="component" value="Unassembled WGS sequence"/>
</dbReference>
<name>A0ABX5NRQ2_9HYPH</name>